<dbReference type="EMBL" id="HACG01040976">
    <property type="protein sequence ID" value="CEK87841.1"/>
    <property type="molecule type" value="Transcribed_RNA"/>
</dbReference>
<gene>
    <name evidence="2" type="primary">ORF161673</name>
</gene>
<feature type="region of interest" description="Disordered" evidence="1">
    <location>
        <begin position="47"/>
        <end position="73"/>
    </location>
</feature>
<feature type="non-terminal residue" evidence="2">
    <location>
        <position position="1"/>
    </location>
</feature>
<accession>A0A0B7B6A6</accession>
<evidence type="ECO:0000256" key="1">
    <source>
        <dbReference type="SAM" id="MobiDB-lite"/>
    </source>
</evidence>
<evidence type="ECO:0000313" key="2">
    <source>
        <dbReference type="EMBL" id="CEK87841.1"/>
    </source>
</evidence>
<sequence length="73" mass="8746">SYLVDLSYLPLISFISYINEEIKRRRWTWLGNTLRMQKTTYQHVALKCNPGDKSGREKPRETGRRMQTVTEKR</sequence>
<reference evidence="2" key="1">
    <citation type="submission" date="2014-12" db="EMBL/GenBank/DDBJ databases">
        <title>Insight into the proteome of Arion vulgaris.</title>
        <authorList>
            <person name="Aradska J."/>
            <person name="Bulat T."/>
            <person name="Smidak R."/>
            <person name="Sarate P."/>
            <person name="Gangsoo J."/>
            <person name="Sialana F."/>
            <person name="Bilban M."/>
            <person name="Lubec G."/>
        </authorList>
    </citation>
    <scope>NUCLEOTIDE SEQUENCE</scope>
    <source>
        <tissue evidence="2">Skin</tissue>
    </source>
</reference>
<proteinExistence type="predicted"/>
<dbReference type="AlphaFoldDB" id="A0A0B7B6A6"/>
<feature type="compositionally biased region" description="Basic and acidic residues" evidence="1">
    <location>
        <begin position="53"/>
        <end position="73"/>
    </location>
</feature>
<protein>
    <submittedName>
        <fullName evidence="2">Uncharacterized protein</fullName>
    </submittedName>
</protein>
<name>A0A0B7B6A6_9EUPU</name>
<organism evidence="2">
    <name type="scientific">Arion vulgaris</name>
    <dbReference type="NCBI Taxonomy" id="1028688"/>
    <lineage>
        <taxon>Eukaryota</taxon>
        <taxon>Metazoa</taxon>
        <taxon>Spiralia</taxon>
        <taxon>Lophotrochozoa</taxon>
        <taxon>Mollusca</taxon>
        <taxon>Gastropoda</taxon>
        <taxon>Heterobranchia</taxon>
        <taxon>Euthyneura</taxon>
        <taxon>Panpulmonata</taxon>
        <taxon>Eupulmonata</taxon>
        <taxon>Stylommatophora</taxon>
        <taxon>Helicina</taxon>
        <taxon>Arionoidea</taxon>
        <taxon>Arionidae</taxon>
        <taxon>Arion</taxon>
    </lineage>
</organism>